<evidence type="ECO:0008006" key="4">
    <source>
        <dbReference type="Google" id="ProtNLM"/>
    </source>
</evidence>
<keyword evidence="1" id="KW-0472">Membrane</keyword>
<dbReference type="RefSeq" id="WP_179516948.1">
    <property type="nucleotide sequence ID" value="NZ_JACCAC010000001.1"/>
</dbReference>
<dbReference type="AlphaFoldDB" id="A0A7Y9UJJ4"/>
<protein>
    <recommendedName>
        <fullName evidence="4">DUF4446 family protein</fullName>
    </recommendedName>
</protein>
<evidence type="ECO:0000313" key="3">
    <source>
        <dbReference type="Proteomes" id="UP000544110"/>
    </source>
</evidence>
<keyword evidence="3" id="KW-1185">Reference proteome</keyword>
<dbReference type="Pfam" id="PF14584">
    <property type="entry name" value="DUF4446"/>
    <property type="match status" value="1"/>
</dbReference>
<feature type="transmembrane region" description="Helical" evidence="1">
    <location>
        <begin position="6"/>
        <end position="26"/>
    </location>
</feature>
<organism evidence="2 3">
    <name type="scientific">Nocardioides perillae</name>
    <dbReference type="NCBI Taxonomy" id="1119534"/>
    <lineage>
        <taxon>Bacteria</taxon>
        <taxon>Bacillati</taxon>
        <taxon>Actinomycetota</taxon>
        <taxon>Actinomycetes</taxon>
        <taxon>Propionibacteriales</taxon>
        <taxon>Nocardioidaceae</taxon>
        <taxon>Nocardioides</taxon>
    </lineage>
</organism>
<name>A0A7Y9UJJ4_9ACTN</name>
<keyword evidence="1" id="KW-0812">Transmembrane</keyword>
<gene>
    <name evidence="2" type="ORF">BJ989_000602</name>
</gene>
<evidence type="ECO:0000313" key="2">
    <source>
        <dbReference type="EMBL" id="NYG54298.1"/>
    </source>
</evidence>
<dbReference type="EMBL" id="JACCAC010000001">
    <property type="protein sequence ID" value="NYG54298.1"/>
    <property type="molecule type" value="Genomic_DNA"/>
</dbReference>
<sequence>MSAQSVVVVLLVLTLAVAVAALVVALSARGRRRPAGEAGVDAVPQDVHGLRQEVAALRQEVGDALRHLSVVRYDAFGDMGGHLSWSLALLDDHGHGVVLTSIHGRSEARTYAKSVSAWASEQQLSPEEAEAIAHARP</sequence>
<comment type="caution">
    <text evidence="2">The sequence shown here is derived from an EMBL/GenBank/DDBJ whole genome shotgun (WGS) entry which is preliminary data.</text>
</comment>
<reference evidence="2 3" key="1">
    <citation type="submission" date="2020-07" db="EMBL/GenBank/DDBJ databases">
        <title>Sequencing the genomes of 1000 actinobacteria strains.</title>
        <authorList>
            <person name="Klenk H.-P."/>
        </authorList>
    </citation>
    <scope>NUCLEOTIDE SEQUENCE [LARGE SCALE GENOMIC DNA]</scope>
    <source>
        <strain evidence="2 3">DSM 24552</strain>
    </source>
</reference>
<keyword evidence="1" id="KW-1133">Transmembrane helix</keyword>
<dbReference type="InterPro" id="IPR027981">
    <property type="entry name" value="DUF4446"/>
</dbReference>
<dbReference type="Proteomes" id="UP000544110">
    <property type="component" value="Unassembled WGS sequence"/>
</dbReference>
<accession>A0A7Y9UJJ4</accession>
<proteinExistence type="predicted"/>
<evidence type="ECO:0000256" key="1">
    <source>
        <dbReference type="SAM" id="Phobius"/>
    </source>
</evidence>